<evidence type="ECO:0000313" key="3">
    <source>
        <dbReference type="Proteomes" id="UP000693715"/>
    </source>
</evidence>
<feature type="domain" description="DUF551" evidence="1">
    <location>
        <begin position="21"/>
        <end position="82"/>
    </location>
</feature>
<name>A0ABX8M2M9_9GAMM</name>
<accession>A0ABX8M2M9</accession>
<reference evidence="2 3" key="1">
    <citation type="submission" date="2017-03" db="EMBL/GenBank/DDBJ databases">
        <title>Genome comparison of Photorhabdus luminescens strain 0813-124 phase variants.</title>
        <authorList>
            <person name="Chien C.-C."/>
            <person name="Chen W.-J."/>
            <person name="Shih M.-C."/>
            <person name="Hsieh F.-C."/>
        </authorList>
    </citation>
    <scope>NUCLEOTIDE SEQUENCE [LARGE SCALE GENOMIC DNA]</scope>
    <source>
        <strain evidence="2 3">0813-124 phase II</strain>
    </source>
</reference>
<dbReference type="Pfam" id="PF04448">
    <property type="entry name" value="DUF551"/>
    <property type="match status" value="1"/>
</dbReference>
<dbReference type="Proteomes" id="UP000693715">
    <property type="component" value="Chromosome"/>
</dbReference>
<protein>
    <recommendedName>
        <fullName evidence="1">DUF551 domain-containing protein</fullName>
    </recommendedName>
</protein>
<evidence type="ECO:0000313" key="2">
    <source>
        <dbReference type="EMBL" id="QXF34779.1"/>
    </source>
</evidence>
<evidence type="ECO:0000259" key="1">
    <source>
        <dbReference type="Pfam" id="PF04448"/>
    </source>
</evidence>
<dbReference type="InterPro" id="IPR007539">
    <property type="entry name" value="DUF551"/>
</dbReference>
<gene>
    <name evidence="2" type="ORF">B0X70_17590</name>
</gene>
<sequence>MAMERYNVHSLIRLKARKMNWISVDECVPKSSYLFERFIVATDKGIAIHDVINGFSGVIVSGNVQYSGYTITHWMPLPAPPTVEKDD</sequence>
<proteinExistence type="predicted"/>
<keyword evidence="3" id="KW-1185">Reference proteome</keyword>
<dbReference type="EMBL" id="CP020335">
    <property type="protein sequence ID" value="QXF34779.1"/>
    <property type="molecule type" value="Genomic_DNA"/>
</dbReference>
<organism evidence="2 3">
    <name type="scientific">Photorhabdus akhurstii</name>
    <dbReference type="NCBI Taxonomy" id="171438"/>
    <lineage>
        <taxon>Bacteria</taxon>
        <taxon>Pseudomonadati</taxon>
        <taxon>Pseudomonadota</taxon>
        <taxon>Gammaproteobacteria</taxon>
        <taxon>Enterobacterales</taxon>
        <taxon>Morganellaceae</taxon>
        <taxon>Photorhabdus</taxon>
    </lineage>
</organism>